<keyword evidence="2 9" id="KW-0436">Ligase</keyword>
<feature type="binding site" evidence="9">
    <location>
        <begin position="119"/>
        <end position="122"/>
    </location>
    <ligand>
        <name>ATP</name>
        <dbReference type="ChEBI" id="CHEBI:30616"/>
    </ligand>
</feature>
<evidence type="ECO:0000256" key="3">
    <source>
        <dbReference type="ARBA" id="ARBA00022723"/>
    </source>
</evidence>
<evidence type="ECO:0000256" key="7">
    <source>
        <dbReference type="ARBA" id="ARBA00022842"/>
    </source>
</evidence>
<dbReference type="EC" id="6.3.3.3" evidence="9"/>
<dbReference type="NCBIfam" id="TIGR00347">
    <property type="entry name" value="bioD"/>
    <property type="match status" value="1"/>
</dbReference>
<dbReference type="HAMAP" id="MF_00336">
    <property type="entry name" value="BioD"/>
    <property type="match status" value="1"/>
</dbReference>
<keyword evidence="3 9" id="KW-0479">Metal-binding</keyword>
<comment type="catalytic activity">
    <reaction evidence="8">
        <text>(7R,8S)-8-amino-7-(carboxyamino)nonanoate + ATP = (4R,5S)-dethiobiotin + ADP + phosphate + H(+)</text>
        <dbReference type="Rhea" id="RHEA:63684"/>
        <dbReference type="ChEBI" id="CHEBI:15378"/>
        <dbReference type="ChEBI" id="CHEBI:30616"/>
        <dbReference type="ChEBI" id="CHEBI:43474"/>
        <dbReference type="ChEBI" id="CHEBI:149470"/>
        <dbReference type="ChEBI" id="CHEBI:149473"/>
        <dbReference type="ChEBI" id="CHEBI:456216"/>
    </reaction>
</comment>
<comment type="function">
    <text evidence="9">Catalyzes a mechanistically unusual reaction, the ATP-dependent insertion of CO2 between the N7 and N8 nitrogen atoms of 7,8-diaminopelargonic acid (DAPA, also called 7,8-diammoniononanoate) to form a ureido ring.</text>
</comment>
<feature type="binding site" evidence="9">
    <location>
        <begin position="16"/>
        <end position="21"/>
    </location>
    <ligand>
        <name>ATP</name>
        <dbReference type="ChEBI" id="CHEBI:30616"/>
    </ligand>
</feature>
<sequence length="239" mass="26778">MKVLAKGLFVIGTDTDVGKTFITAGIVYILRKNNYNAVSFKPVQSGGIICNSKLVSGDIEFIKRVAGLKEEYCSMNSYCLKEAVSPHIAAERENINIDVYRIIDDYQKLKDKYDFIIVEGAGGVIVPLIRNKYYIYDLIKDLNIPVVIVARAGVGTINHTVLTVNYIKSLGINVKGIIINNYSGNFYEDDNIEVIKKITKVDVVGVVNKLDLKGNEDDISKIRQEFEKSLKIQDILNMF</sequence>
<dbReference type="AlphaFoldDB" id="A0A1M6NYK9"/>
<dbReference type="PANTHER" id="PTHR43210">
    <property type="entry name" value="DETHIOBIOTIN SYNTHETASE"/>
    <property type="match status" value="1"/>
</dbReference>
<dbReference type="Proteomes" id="UP000184082">
    <property type="component" value="Unassembled WGS sequence"/>
</dbReference>
<evidence type="ECO:0000256" key="5">
    <source>
        <dbReference type="ARBA" id="ARBA00022756"/>
    </source>
</evidence>
<feature type="binding site" evidence="9">
    <location>
        <begin position="180"/>
        <end position="181"/>
    </location>
    <ligand>
        <name>ATP</name>
        <dbReference type="ChEBI" id="CHEBI:30616"/>
    </ligand>
</feature>
<dbReference type="EMBL" id="FRAJ01000007">
    <property type="protein sequence ID" value="SHK00819.1"/>
    <property type="molecule type" value="Genomic_DNA"/>
</dbReference>
<feature type="binding site" evidence="9">
    <location>
        <position position="119"/>
    </location>
    <ligand>
        <name>Mg(2+)</name>
        <dbReference type="ChEBI" id="CHEBI:18420"/>
    </ligand>
</feature>
<organism evidence="10 11">
    <name type="scientific">Caminicella sporogenes DSM 14501</name>
    <dbReference type="NCBI Taxonomy" id="1121266"/>
    <lineage>
        <taxon>Bacteria</taxon>
        <taxon>Bacillati</taxon>
        <taxon>Bacillota</taxon>
        <taxon>Clostridia</taxon>
        <taxon>Peptostreptococcales</taxon>
        <taxon>Caminicellaceae</taxon>
        <taxon>Caminicella</taxon>
    </lineage>
</organism>
<dbReference type="Gene3D" id="3.40.50.300">
    <property type="entry name" value="P-loop containing nucleotide triphosphate hydrolases"/>
    <property type="match status" value="1"/>
</dbReference>
<evidence type="ECO:0000256" key="4">
    <source>
        <dbReference type="ARBA" id="ARBA00022741"/>
    </source>
</evidence>
<feature type="active site" evidence="9">
    <location>
        <position position="41"/>
    </location>
</feature>
<dbReference type="SUPFAM" id="SSF52540">
    <property type="entry name" value="P-loop containing nucleoside triphosphate hydrolases"/>
    <property type="match status" value="1"/>
</dbReference>
<evidence type="ECO:0000256" key="6">
    <source>
        <dbReference type="ARBA" id="ARBA00022840"/>
    </source>
</evidence>
<dbReference type="GO" id="GO:0009102">
    <property type="term" value="P:biotin biosynthetic process"/>
    <property type="evidence" value="ECO:0007669"/>
    <property type="project" value="UniProtKB-UniRule"/>
</dbReference>
<comment type="cofactor">
    <cofactor evidence="9">
        <name>Mg(2+)</name>
        <dbReference type="ChEBI" id="CHEBI:18420"/>
    </cofactor>
</comment>
<dbReference type="GO" id="GO:0004141">
    <property type="term" value="F:dethiobiotin synthase activity"/>
    <property type="evidence" value="ECO:0007669"/>
    <property type="project" value="UniProtKB-UniRule"/>
</dbReference>
<proteinExistence type="inferred from homology"/>
<comment type="subcellular location">
    <subcellularLocation>
        <location evidence="9">Cytoplasm</location>
    </subcellularLocation>
</comment>
<evidence type="ECO:0000256" key="8">
    <source>
        <dbReference type="ARBA" id="ARBA00047386"/>
    </source>
</evidence>
<evidence type="ECO:0000313" key="10">
    <source>
        <dbReference type="EMBL" id="SHK00819.1"/>
    </source>
</evidence>
<dbReference type="InterPro" id="IPR027417">
    <property type="entry name" value="P-loop_NTPase"/>
</dbReference>
<dbReference type="PANTHER" id="PTHR43210:SF2">
    <property type="entry name" value="ATP-DEPENDENT DETHIOBIOTIN SYNTHETASE BIOD 2"/>
    <property type="match status" value="1"/>
</dbReference>
<comment type="catalytic activity">
    <reaction evidence="9">
        <text>(7R,8S)-7,8-diammoniononanoate + CO2 + ATP = (4R,5S)-dethiobiotin + ADP + phosphate + 3 H(+)</text>
        <dbReference type="Rhea" id="RHEA:15805"/>
        <dbReference type="ChEBI" id="CHEBI:15378"/>
        <dbReference type="ChEBI" id="CHEBI:16526"/>
        <dbReference type="ChEBI" id="CHEBI:30616"/>
        <dbReference type="ChEBI" id="CHEBI:43474"/>
        <dbReference type="ChEBI" id="CHEBI:149469"/>
        <dbReference type="ChEBI" id="CHEBI:149473"/>
        <dbReference type="ChEBI" id="CHEBI:456216"/>
        <dbReference type="EC" id="6.3.3.3"/>
    </reaction>
</comment>
<dbReference type="GO" id="GO:0042803">
    <property type="term" value="F:protein homodimerization activity"/>
    <property type="evidence" value="ECO:0007669"/>
    <property type="project" value="UniProtKB-ARBA"/>
</dbReference>
<keyword evidence="11" id="KW-1185">Reference proteome</keyword>
<evidence type="ECO:0000313" key="11">
    <source>
        <dbReference type="Proteomes" id="UP000184082"/>
    </source>
</evidence>
<gene>
    <name evidence="9" type="primary">bioD</name>
    <name evidence="10" type="ORF">SAMN02745883_01030</name>
</gene>
<keyword evidence="4 9" id="KW-0547">Nucleotide-binding</keyword>
<evidence type="ECO:0000256" key="2">
    <source>
        <dbReference type="ARBA" id="ARBA00022598"/>
    </source>
</evidence>
<dbReference type="GO" id="GO:0005524">
    <property type="term" value="F:ATP binding"/>
    <property type="evidence" value="ECO:0007669"/>
    <property type="project" value="UniProtKB-UniRule"/>
</dbReference>
<dbReference type="UniPathway" id="UPA00078">
    <property type="reaction ID" value="UER00161"/>
</dbReference>
<accession>A0A1M6NYK9</accession>
<feature type="binding site" evidence="9">
    <location>
        <position position="58"/>
    </location>
    <ligand>
        <name>Mg(2+)</name>
        <dbReference type="ChEBI" id="CHEBI:18420"/>
    </ligand>
</feature>
<dbReference type="FunFam" id="3.40.50.300:FF:000292">
    <property type="entry name" value="ATP-dependent dethiobiotin synthetase BioD"/>
    <property type="match status" value="1"/>
</dbReference>
<comment type="pathway">
    <text evidence="9">Cofactor biosynthesis; biotin biosynthesis; biotin from 7,8-diaminononanoate: step 1/2.</text>
</comment>
<evidence type="ECO:0000256" key="1">
    <source>
        <dbReference type="ARBA" id="ARBA00022490"/>
    </source>
</evidence>
<dbReference type="PIRSF" id="PIRSF006755">
    <property type="entry name" value="DTB_synth"/>
    <property type="match status" value="1"/>
</dbReference>
<dbReference type="STRING" id="1121266.SAMN02745883_01030"/>
<dbReference type="GO" id="GO:0000287">
    <property type="term" value="F:magnesium ion binding"/>
    <property type="evidence" value="ECO:0007669"/>
    <property type="project" value="UniProtKB-UniRule"/>
</dbReference>
<keyword evidence="6 9" id="KW-0067">ATP-binding</keyword>
<name>A0A1M6NYK9_9FIRM</name>
<feature type="binding site" evidence="9">
    <location>
        <position position="208"/>
    </location>
    <ligand>
        <name>ATP</name>
        <dbReference type="ChEBI" id="CHEBI:30616"/>
    </ligand>
</feature>
<reference evidence="10 11" key="1">
    <citation type="submission" date="2016-11" db="EMBL/GenBank/DDBJ databases">
        <authorList>
            <person name="Jaros S."/>
            <person name="Januszkiewicz K."/>
            <person name="Wedrychowicz H."/>
        </authorList>
    </citation>
    <scope>NUCLEOTIDE SEQUENCE [LARGE SCALE GENOMIC DNA]</scope>
    <source>
        <strain evidence="10 11">DSM 14501</strain>
    </source>
</reference>
<dbReference type="Pfam" id="PF13500">
    <property type="entry name" value="AAA_26"/>
    <property type="match status" value="1"/>
</dbReference>
<feature type="binding site" evidence="9">
    <location>
        <position position="45"/>
    </location>
    <ligand>
        <name>substrate</name>
    </ligand>
</feature>
<keyword evidence="7 9" id="KW-0460">Magnesium</keyword>
<comment type="caution">
    <text evidence="9">Lacks conserved residue(s) required for the propagation of feature annotation.</text>
</comment>
<dbReference type="InterPro" id="IPR004472">
    <property type="entry name" value="DTB_synth_BioD"/>
</dbReference>
<feature type="binding site" evidence="9">
    <location>
        <position position="20"/>
    </location>
    <ligand>
        <name>Mg(2+)</name>
        <dbReference type="ChEBI" id="CHEBI:18420"/>
    </ligand>
</feature>
<protein>
    <recommendedName>
        <fullName evidence="9">ATP-dependent dethiobiotin synthetase BioD</fullName>
        <ecNumber evidence="9">6.3.3.3</ecNumber>
    </recommendedName>
    <alternativeName>
        <fullName evidence="9">DTB synthetase</fullName>
        <shortName evidence="9">DTBS</shortName>
    </alternativeName>
    <alternativeName>
        <fullName evidence="9">Dethiobiotin synthase</fullName>
    </alternativeName>
</protein>
<dbReference type="CDD" id="cd03109">
    <property type="entry name" value="DTBS"/>
    <property type="match status" value="1"/>
</dbReference>
<comment type="similarity">
    <text evidence="9">Belongs to the dethiobiotin synthetase family.</text>
</comment>
<evidence type="ECO:0000256" key="9">
    <source>
        <dbReference type="HAMAP-Rule" id="MF_00336"/>
    </source>
</evidence>
<keyword evidence="5 9" id="KW-0093">Biotin biosynthesis</keyword>
<dbReference type="GO" id="GO:0005829">
    <property type="term" value="C:cytosol"/>
    <property type="evidence" value="ECO:0007669"/>
    <property type="project" value="TreeGrafter"/>
</dbReference>
<keyword evidence="1 9" id="KW-0963">Cytoplasm</keyword>
<feature type="binding site" evidence="9">
    <location>
        <position position="58"/>
    </location>
    <ligand>
        <name>ATP</name>
        <dbReference type="ChEBI" id="CHEBI:30616"/>
    </ligand>
</feature>
<comment type="subunit">
    <text evidence="9">Homodimer.</text>
</comment>